<evidence type="ECO:0000259" key="2">
    <source>
        <dbReference type="SMART" id="SM00507"/>
    </source>
</evidence>
<keyword evidence="4" id="KW-1185">Reference proteome</keyword>
<dbReference type="GO" id="GO:0008270">
    <property type="term" value="F:zinc ion binding"/>
    <property type="evidence" value="ECO:0007669"/>
    <property type="project" value="InterPro"/>
</dbReference>
<evidence type="ECO:0000256" key="1">
    <source>
        <dbReference type="SAM" id="MobiDB-lite"/>
    </source>
</evidence>
<dbReference type="CDD" id="cd00085">
    <property type="entry name" value="HNHc"/>
    <property type="match status" value="1"/>
</dbReference>
<keyword evidence="3" id="KW-0255">Endonuclease</keyword>
<reference evidence="3 4" key="1">
    <citation type="submission" date="2018-05" db="EMBL/GenBank/DDBJ databases">
        <title>Comparative genomic sequence analysis between strain HN4 and CCM 8460T (Falsochrobactrum ovis) will provide more evidence to prove that HN4 is a new species of Falsochrobactrum.</title>
        <authorList>
            <person name="Lyu W."/>
            <person name="Sun L."/>
            <person name="Yao L."/>
        </authorList>
    </citation>
    <scope>NUCLEOTIDE SEQUENCE [LARGE SCALE GENOMIC DNA]</scope>
    <source>
        <strain evidence="3 4">HN4</strain>
    </source>
</reference>
<dbReference type="InterPro" id="IPR002711">
    <property type="entry name" value="HNH"/>
</dbReference>
<organism evidence="3 4">
    <name type="scientific">Falsochrobactrum shanghaiense</name>
    <dbReference type="NCBI Taxonomy" id="2201899"/>
    <lineage>
        <taxon>Bacteria</taxon>
        <taxon>Pseudomonadati</taxon>
        <taxon>Pseudomonadota</taxon>
        <taxon>Alphaproteobacteria</taxon>
        <taxon>Hyphomicrobiales</taxon>
        <taxon>Brucellaceae</taxon>
        <taxon>Falsochrobactrum</taxon>
    </lineage>
</organism>
<dbReference type="EMBL" id="QGDB01000001">
    <property type="protein sequence ID" value="PWL19262.1"/>
    <property type="molecule type" value="Genomic_DNA"/>
</dbReference>
<dbReference type="SMART" id="SM00507">
    <property type="entry name" value="HNHc"/>
    <property type="match status" value="1"/>
</dbReference>
<dbReference type="InterPro" id="IPR003615">
    <property type="entry name" value="HNH_nuc"/>
</dbReference>
<name>A0A316JBL1_9HYPH</name>
<gene>
    <name evidence="3" type="ORF">DKP76_01495</name>
</gene>
<dbReference type="OrthoDB" id="5292295at2"/>
<feature type="region of interest" description="Disordered" evidence="1">
    <location>
        <begin position="22"/>
        <end position="44"/>
    </location>
</feature>
<comment type="caution">
    <text evidence="3">The sequence shown here is derived from an EMBL/GenBank/DDBJ whole genome shotgun (WGS) entry which is preliminary data.</text>
</comment>
<evidence type="ECO:0000313" key="4">
    <source>
        <dbReference type="Proteomes" id="UP000245865"/>
    </source>
</evidence>
<feature type="domain" description="HNH nuclease" evidence="2">
    <location>
        <begin position="50"/>
        <end position="100"/>
    </location>
</feature>
<accession>A0A316JBL1</accession>
<proteinExistence type="predicted"/>
<dbReference type="GO" id="GO:0004519">
    <property type="term" value="F:endonuclease activity"/>
    <property type="evidence" value="ECO:0007669"/>
    <property type="project" value="UniProtKB-KW"/>
</dbReference>
<dbReference type="GO" id="GO:0003676">
    <property type="term" value="F:nucleic acid binding"/>
    <property type="evidence" value="ECO:0007669"/>
    <property type="project" value="InterPro"/>
</dbReference>
<keyword evidence="3" id="KW-0540">Nuclease</keyword>
<protein>
    <submittedName>
        <fullName evidence="3">Endonuclease</fullName>
    </submittedName>
</protein>
<evidence type="ECO:0000313" key="3">
    <source>
        <dbReference type="EMBL" id="PWL19262.1"/>
    </source>
</evidence>
<dbReference type="Gene3D" id="1.10.30.50">
    <property type="match status" value="1"/>
</dbReference>
<dbReference type="Proteomes" id="UP000245865">
    <property type="component" value="Unassembled WGS sequence"/>
</dbReference>
<sequence length="114" mass="13181">MVNRITSCGCSVPKGSKCVHELKRQAARQRQNDEERGSSASRGYDKDWSKLRFRFLHHHPLCVVCGAKASHVDHIQSVRDRPELRLEWTNLRSMCGPCHGRRTARDQSQNWGKR</sequence>
<keyword evidence="3" id="KW-0378">Hydrolase</keyword>
<dbReference type="AlphaFoldDB" id="A0A316JBL1"/>
<dbReference type="Pfam" id="PF01844">
    <property type="entry name" value="HNH"/>
    <property type="match status" value="1"/>
</dbReference>